<organism evidence="3 4">
    <name type="scientific">Marasmius crinis-equi</name>
    <dbReference type="NCBI Taxonomy" id="585013"/>
    <lineage>
        <taxon>Eukaryota</taxon>
        <taxon>Fungi</taxon>
        <taxon>Dikarya</taxon>
        <taxon>Basidiomycota</taxon>
        <taxon>Agaricomycotina</taxon>
        <taxon>Agaricomycetes</taxon>
        <taxon>Agaricomycetidae</taxon>
        <taxon>Agaricales</taxon>
        <taxon>Marasmiineae</taxon>
        <taxon>Marasmiaceae</taxon>
        <taxon>Marasmius</taxon>
    </lineage>
</organism>
<dbReference type="Proteomes" id="UP001465976">
    <property type="component" value="Unassembled WGS sequence"/>
</dbReference>
<feature type="compositionally biased region" description="Low complexity" evidence="2">
    <location>
        <begin position="349"/>
        <end position="368"/>
    </location>
</feature>
<feature type="compositionally biased region" description="Low complexity" evidence="2">
    <location>
        <begin position="653"/>
        <end position="669"/>
    </location>
</feature>
<feature type="region of interest" description="Disordered" evidence="2">
    <location>
        <begin position="305"/>
        <end position="370"/>
    </location>
</feature>
<accession>A0ABR3EU87</accession>
<keyword evidence="1" id="KW-0175">Coiled coil</keyword>
<reference evidence="3 4" key="1">
    <citation type="submission" date="2024-02" db="EMBL/GenBank/DDBJ databases">
        <title>A draft genome for the cacao thread blight pathogen Marasmius crinis-equi.</title>
        <authorList>
            <person name="Cohen S.P."/>
            <person name="Baruah I.K."/>
            <person name="Amoako-Attah I."/>
            <person name="Bukari Y."/>
            <person name="Meinhardt L.W."/>
            <person name="Bailey B.A."/>
        </authorList>
    </citation>
    <scope>NUCLEOTIDE SEQUENCE [LARGE SCALE GENOMIC DNA]</scope>
    <source>
        <strain evidence="3 4">GH-76</strain>
    </source>
</reference>
<dbReference type="InterPro" id="IPR052818">
    <property type="entry name" value="NEDD1_Spindle_Assembly"/>
</dbReference>
<dbReference type="InterPro" id="IPR036322">
    <property type="entry name" value="WD40_repeat_dom_sf"/>
</dbReference>
<proteinExistence type="predicted"/>
<evidence type="ECO:0000256" key="1">
    <source>
        <dbReference type="SAM" id="Coils"/>
    </source>
</evidence>
<feature type="region of interest" description="Disordered" evidence="2">
    <location>
        <begin position="382"/>
        <end position="644"/>
    </location>
</feature>
<dbReference type="SMART" id="SM00320">
    <property type="entry name" value="WD40"/>
    <property type="match status" value="3"/>
</dbReference>
<feature type="compositionally biased region" description="Low complexity" evidence="2">
    <location>
        <begin position="306"/>
        <end position="334"/>
    </location>
</feature>
<feature type="region of interest" description="Disordered" evidence="2">
    <location>
        <begin position="651"/>
        <end position="670"/>
    </location>
</feature>
<comment type="caution">
    <text evidence="3">The sequence shown here is derived from an EMBL/GenBank/DDBJ whole genome shotgun (WGS) entry which is preliminary data.</text>
</comment>
<protein>
    <recommendedName>
        <fullName evidence="5">WD40 repeat-like protein</fullName>
    </recommendedName>
</protein>
<dbReference type="EMBL" id="JBAHYK010001889">
    <property type="protein sequence ID" value="KAL0566468.1"/>
    <property type="molecule type" value="Genomic_DNA"/>
</dbReference>
<dbReference type="InterPro" id="IPR001680">
    <property type="entry name" value="WD40_rpt"/>
</dbReference>
<evidence type="ECO:0000256" key="2">
    <source>
        <dbReference type="SAM" id="MobiDB-lite"/>
    </source>
</evidence>
<sequence length="792" mass="83067">MIAVTTTDSLTILEPSVLKKPPPSVASSSSLDFEPSATCWSTDNTALYAASSNTISRYQPGSSELTQIYDGEADGEGTIGSMVCKDASTLIFSLGPTVHFLESCSTKPKLSSSKYTTHKSPITSLSLSTDATLLLSTSTSGAHIHNLTLNSTTTLRGLSTSVTTGSFHTHLRTRVLIGSGNQLLVYDSARPSTPLKTFTLGEGEIGMISCSPFSKTLVAVGMVGVGAGVIALVDLEKEKGLFRTIDTKVPITSLSFSPEGALIYAGTATGKILVLDLRSLDKLPSGVEIMGASGRVVSISVQKKISATPSSRKTSTAPSSTATSPTATTRRAVSISKPGTPAIKRVVSTSRPSTTTATKTGTITTTAKRPTEAVARKVFSPIRSPLATSRTGNRNNGANESPSREEFSVKLETLGTLRRGHPSPGVSTAKKETTTTRTRTVSTVSRATSVVSRAPATTTSPKLRASPKAATINESISAAASSRPGRTRTKSGSGSGSVPPVPPLPKGLTIGDVARPASRTGTVRERTRTRTRTTTKTPSPDLPSLGDIDVDDVDRDPAPPAPLPTTPATKKGKGKGADFRALGLGTPGGKGKTVEFADDDDQDEGDTESESDDTKSSARPARVEDVDSEGEADELSMQISPARRRIPSLSETLNNLSPSHPGPSPGNNGQTLLRNIVHSVLSDFHLQTHREMTNLHLDLVRMGRGLRGDVREVVREEMEGVLRGVVGEMREDLVREIRDGVGGTTTAASSWEMRELKEENRRLREENERLRGLGGGIGGGGSGAGVGAGLVL</sequence>
<name>A0ABR3EU87_9AGAR</name>
<dbReference type="InterPro" id="IPR015943">
    <property type="entry name" value="WD40/YVTN_repeat-like_dom_sf"/>
</dbReference>
<feature type="compositionally biased region" description="Acidic residues" evidence="2">
    <location>
        <begin position="596"/>
        <end position="611"/>
    </location>
</feature>
<dbReference type="Gene3D" id="2.130.10.10">
    <property type="entry name" value="YVTN repeat-like/Quinoprotein amine dehydrogenase"/>
    <property type="match status" value="1"/>
</dbReference>
<feature type="coiled-coil region" evidence="1">
    <location>
        <begin position="746"/>
        <end position="773"/>
    </location>
</feature>
<evidence type="ECO:0008006" key="5">
    <source>
        <dbReference type="Google" id="ProtNLM"/>
    </source>
</evidence>
<dbReference type="SUPFAM" id="SSF50978">
    <property type="entry name" value="WD40 repeat-like"/>
    <property type="match status" value="1"/>
</dbReference>
<keyword evidence="4" id="KW-1185">Reference proteome</keyword>
<evidence type="ECO:0000313" key="3">
    <source>
        <dbReference type="EMBL" id="KAL0566468.1"/>
    </source>
</evidence>
<feature type="compositionally biased region" description="Basic and acidic residues" evidence="2">
    <location>
        <begin position="612"/>
        <end position="625"/>
    </location>
</feature>
<dbReference type="PANTHER" id="PTHR44414:SF1">
    <property type="entry name" value="PROTEIN NEDD1"/>
    <property type="match status" value="1"/>
</dbReference>
<gene>
    <name evidence="3" type="ORF">V5O48_015542</name>
</gene>
<feature type="compositionally biased region" description="Low complexity" evidence="2">
    <location>
        <begin position="435"/>
        <end position="454"/>
    </location>
</feature>
<evidence type="ECO:0000313" key="4">
    <source>
        <dbReference type="Proteomes" id="UP001465976"/>
    </source>
</evidence>
<dbReference type="PANTHER" id="PTHR44414">
    <property type="entry name" value="PROTEIN NEDD1"/>
    <property type="match status" value="1"/>
</dbReference>
<feature type="compositionally biased region" description="Polar residues" evidence="2">
    <location>
        <begin position="386"/>
        <end position="401"/>
    </location>
</feature>